<evidence type="ECO:0000259" key="6">
    <source>
        <dbReference type="PROSITE" id="PS50069"/>
    </source>
</evidence>
<dbReference type="OrthoDB" id="27073at2759"/>
<dbReference type="eggNOG" id="KOG2166">
    <property type="taxonomic scope" value="Eukaryota"/>
</dbReference>
<accession>A7TF21</accession>
<dbReference type="GO" id="GO:0000086">
    <property type="term" value="P:G2/M transition of mitotic cell cycle"/>
    <property type="evidence" value="ECO:0007669"/>
    <property type="project" value="EnsemblFungi"/>
</dbReference>
<dbReference type="RefSeq" id="XP_001646904.1">
    <property type="nucleotide sequence ID" value="XM_001646854.1"/>
</dbReference>
<dbReference type="HOGENOM" id="CLU_004747_6_2_1"/>
<dbReference type="InterPro" id="IPR036390">
    <property type="entry name" value="WH_DNA-bd_sf"/>
</dbReference>
<dbReference type="InterPro" id="IPR019559">
    <property type="entry name" value="Cullin_neddylation_domain"/>
</dbReference>
<feature type="region of interest" description="Disordered" evidence="5">
    <location>
        <begin position="411"/>
        <end position="434"/>
    </location>
</feature>
<dbReference type="FunFam" id="1.10.10.10:FF:000675">
    <property type="entry name" value="Cell division cycle-related protein"/>
    <property type="match status" value="1"/>
</dbReference>
<dbReference type="GO" id="GO:0061630">
    <property type="term" value="F:ubiquitin protein ligase activity"/>
    <property type="evidence" value="ECO:0007669"/>
    <property type="project" value="EnsemblFungi"/>
</dbReference>
<dbReference type="InterPro" id="IPR016159">
    <property type="entry name" value="Cullin_repeat-like_dom_sf"/>
</dbReference>
<evidence type="ECO:0000256" key="3">
    <source>
        <dbReference type="PROSITE-ProRule" id="PRU00330"/>
    </source>
</evidence>
<dbReference type="GO" id="GO:0031146">
    <property type="term" value="P:SCF-dependent proteasomal ubiquitin-dependent protein catabolic process"/>
    <property type="evidence" value="ECO:0007669"/>
    <property type="project" value="EnsemblFungi"/>
</dbReference>
<dbReference type="SUPFAM" id="SSF74788">
    <property type="entry name" value="Cullin repeat-like"/>
    <property type="match status" value="1"/>
</dbReference>
<dbReference type="PROSITE" id="PS50069">
    <property type="entry name" value="CULLIN_2"/>
    <property type="match status" value="1"/>
</dbReference>
<gene>
    <name evidence="7" type="ORF">Kpol_2000p10</name>
</gene>
<dbReference type="AlphaFoldDB" id="A7TF21"/>
<dbReference type="SMART" id="SM00884">
    <property type="entry name" value="Cullin_Nedd8"/>
    <property type="match status" value="1"/>
</dbReference>
<dbReference type="InParanoid" id="A7TF21"/>
<dbReference type="GO" id="GO:0000082">
    <property type="term" value="P:G1/S transition of mitotic cell cycle"/>
    <property type="evidence" value="ECO:0007669"/>
    <property type="project" value="EnsemblFungi"/>
</dbReference>
<dbReference type="InterPro" id="IPR036317">
    <property type="entry name" value="Cullin_homology_sf"/>
</dbReference>
<dbReference type="GO" id="GO:0030466">
    <property type="term" value="P:silent mating-type cassette heterochromatin formation"/>
    <property type="evidence" value="ECO:0007669"/>
    <property type="project" value="EnsemblFungi"/>
</dbReference>
<dbReference type="InterPro" id="IPR001373">
    <property type="entry name" value="Cullin_N"/>
</dbReference>
<dbReference type="SUPFAM" id="SSF75632">
    <property type="entry name" value="Cullin homology domain"/>
    <property type="match status" value="1"/>
</dbReference>
<dbReference type="EMBL" id="DS480382">
    <property type="protein sequence ID" value="EDO19046.1"/>
    <property type="molecule type" value="Genomic_DNA"/>
</dbReference>
<evidence type="ECO:0000313" key="8">
    <source>
        <dbReference type="Proteomes" id="UP000000267"/>
    </source>
</evidence>
<dbReference type="InterPro" id="IPR045093">
    <property type="entry name" value="Cullin"/>
</dbReference>
<keyword evidence="8" id="KW-1185">Reference proteome</keyword>
<dbReference type="STRING" id="436907.A7TF21"/>
<dbReference type="FunFam" id="3.30.230.130:FF:000014">
    <property type="entry name" value="CDC53p Cullin"/>
    <property type="match status" value="1"/>
</dbReference>
<dbReference type="OMA" id="MERYEAD"/>
<dbReference type="PANTHER" id="PTHR11932">
    <property type="entry name" value="CULLIN"/>
    <property type="match status" value="1"/>
</dbReference>
<reference evidence="7 8" key="1">
    <citation type="journal article" date="2007" name="Proc. Natl. Acad. Sci. U.S.A.">
        <title>Independent sorting-out of thousands of duplicated gene pairs in two yeast species descended from a whole-genome duplication.</title>
        <authorList>
            <person name="Scannell D.R."/>
            <person name="Frank A.C."/>
            <person name="Conant G.C."/>
            <person name="Byrne K.P."/>
            <person name="Woolfit M."/>
            <person name="Wolfe K.H."/>
        </authorList>
    </citation>
    <scope>NUCLEOTIDE SEQUENCE [LARGE SCALE GENOMIC DNA]</scope>
    <source>
        <strain evidence="8">ATCC 22028 / DSM 70294 / BCRC 21397 / CBS 2163 / NBRC 10782 / NRRL Y-8283 / UCD 57-17</strain>
    </source>
</reference>
<organism evidence="8">
    <name type="scientific">Vanderwaltozyma polyspora (strain ATCC 22028 / DSM 70294 / BCRC 21397 / CBS 2163 / NBRC 10782 / NRRL Y-8283 / UCD 57-17)</name>
    <name type="common">Kluyveromyces polysporus</name>
    <dbReference type="NCBI Taxonomy" id="436907"/>
    <lineage>
        <taxon>Eukaryota</taxon>
        <taxon>Fungi</taxon>
        <taxon>Dikarya</taxon>
        <taxon>Ascomycota</taxon>
        <taxon>Saccharomycotina</taxon>
        <taxon>Saccharomycetes</taxon>
        <taxon>Saccharomycetales</taxon>
        <taxon>Saccharomycetaceae</taxon>
        <taxon>Vanderwaltozyma</taxon>
    </lineage>
</organism>
<dbReference type="Pfam" id="PF26557">
    <property type="entry name" value="Cullin_AB"/>
    <property type="match status" value="1"/>
</dbReference>
<dbReference type="GeneID" id="5547372"/>
<evidence type="ECO:0000313" key="7">
    <source>
        <dbReference type="EMBL" id="EDO19046.1"/>
    </source>
</evidence>
<dbReference type="Gene3D" id="1.10.10.10">
    <property type="entry name" value="Winged helix-like DNA-binding domain superfamily/Winged helix DNA-binding domain"/>
    <property type="match status" value="1"/>
</dbReference>
<dbReference type="PROSITE" id="PS01256">
    <property type="entry name" value="CULLIN_1"/>
    <property type="match status" value="1"/>
</dbReference>
<dbReference type="Gene3D" id="3.30.230.130">
    <property type="entry name" value="Cullin, Chain C, Domain 2"/>
    <property type="match status" value="1"/>
</dbReference>
<evidence type="ECO:0000256" key="5">
    <source>
        <dbReference type="SAM" id="MobiDB-lite"/>
    </source>
</evidence>
<sequence length="517" mass="59367">MYTLMQRDSSLFPELSNFYEAYVKKAGEIEISQLLTEHRARILNGTEPSPKRQNVNPMNSLPPKEYIKKLIEVYRTFQTITHECFLGDSLFTKALDNACRAYVNDNEYALGMGNSKSATSRTPEMLARYSDQLLKKSTKPEISHDMSVDDIMMIFKFLTDKDAFESHYRRLFAKRLIHGTSTSDTDEESVIQRLQSENSMEYTGKIAKMFQDVRLSKLLEDEFESYAKNLPDFSRERYPELEPFVLAETMWPFSYQEVGFNLPPDLKPSYEKLEELYTTKHNGRILKWLFPLCRGELKANIGKPGRPPFNFTVTLFQMSILLLFNDEKLSENPVLTLEEIQEGTNLSVNNIAASMIPFIKYKLIQQVPPGLEALIKPDTQFKLSTPYKALKSRINFASGVKNDVLNLIQASNSTNNNNSNSNSAQSQGSQLDDGISENEKIEKELNKERQIFLEACIVRIMKAKRKSPHTTLVNECIAQSHQRFNAKVSMIKKAIDSLIQKEYLQRCDDGESYQYLA</sequence>
<keyword evidence="2" id="KW-0832">Ubl conjugation</keyword>
<evidence type="ECO:0000256" key="4">
    <source>
        <dbReference type="RuleBase" id="RU003829"/>
    </source>
</evidence>
<dbReference type="InterPro" id="IPR016158">
    <property type="entry name" value="Cullin_homology"/>
</dbReference>
<dbReference type="Proteomes" id="UP000000267">
    <property type="component" value="Unassembled WGS sequence"/>
</dbReference>
<dbReference type="GO" id="GO:0030674">
    <property type="term" value="F:protein-macromolecule adaptor activity"/>
    <property type="evidence" value="ECO:0007669"/>
    <property type="project" value="EnsemblFungi"/>
</dbReference>
<dbReference type="Pfam" id="PF00888">
    <property type="entry name" value="Cullin"/>
    <property type="match status" value="1"/>
</dbReference>
<dbReference type="Pfam" id="PF10557">
    <property type="entry name" value="Cullin_Nedd8"/>
    <property type="match status" value="1"/>
</dbReference>
<feature type="compositionally biased region" description="Low complexity" evidence="5">
    <location>
        <begin position="411"/>
        <end position="430"/>
    </location>
</feature>
<protein>
    <recommendedName>
        <fullName evidence="6">Cullin family profile domain-containing protein</fullName>
    </recommendedName>
</protein>
<comment type="similarity">
    <text evidence="1 3 4">Belongs to the cullin family.</text>
</comment>
<dbReference type="GO" id="GO:0003688">
    <property type="term" value="F:DNA replication origin binding"/>
    <property type="evidence" value="ECO:0007669"/>
    <property type="project" value="EnsemblFungi"/>
</dbReference>
<dbReference type="SUPFAM" id="SSF46785">
    <property type="entry name" value="Winged helix' DNA-binding domain"/>
    <property type="match status" value="1"/>
</dbReference>
<dbReference type="InterPro" id="IPR059120">
    <property type="entry name" value="Cullin-like_AB"/>
</dbReference>
<dbReference type="FunCoup" id="A7TF21">
    <property type="interactions" value="1151"/>
</dbReference>
<evidence type="ECO:0000256" key="2">
    <source>
        <dbReference type="ARBA" id="ARBA00022843"/>
    </source>
</evidence>
<feature type="domain" description="Cullin family profile" evidence="6">
    <location>
        <begin position="121"/>
        <end position="359"/>
    </location>
</feature>
<dbReference type="FunFam" id="1.20.1310.10:FF:000038">
    <property type="entry name" value="CDC53p Cullin"/>
    <property type="match status" value="1"/>
</dbReference>
<dbReference type="Gene3D" id="1.20.1310.10">
    <property type="entry name" value="Cullin Repeats"/>
    <property type="match status" value="2"/>
</dbReference>
<proteinExistence type="inferred from homology"/>
<dbReference type="GO" id="GO:0010828">
    <property type="term" value="P:positive regulation of D-glucose transmembrane transport"/>
    <property type="evidence" value="ECO:0007669"/>
    <property type="project" value="EnsemblFungi"/>
</dbReference>
<dbReference type="SMART" id="SM00182">
    <property type="entry name" value="CULLIN"/>
    <property type="match status" value="1"/>
</dbReference>
<name>A7TF21_VANPO</name>
<dbReference type="InterPro" id="IPR036388">
    <property type="entry name" value="WH-like_DNA-bd_sf"/>
</dbReference>
<feature type="non-terminal residue" evidence="7">
    <location>
        <position position="1"/>
    </location>
</feature>
<evidence type="ECO:0000256" key="1">
    <source>
        <dbReference type="ARBA" id="ARBA00006019"/>
    </source>
</evidence>
<dbReference type="InterPro" id="IPR016157">
    <property type="entry name" value="Cullin_CS"/>
</dbReference>
<dbReference type="GO" id="GO:0019005">
    <property type="term" value="C:SCF ubiquitin ligase complex"/>
    <property type="evidence" value="ECO:0007669"/>
    <property type="project" value="EnsemblFungi"/>
</dbReference>
<dbReference type="GO" id="GO:0031625">
    <property type="term" value="F:ubiquitin protein ligase binding"/>
    <property type="evidence" value="ECO:0007669"/>
    <property type="project" value="InterPro"/>
</dbReference>